<evidence type="ECO:0000313" key="2">
    <source>
        <dbReference type="Proteomes" id="UP000228854"/>
    </source>
</evidence>
<proteinExistence type="predicted"/>
<dbReference type="Proteomes" id="UP000228854">
    <property type="component" value="Segment"/>
</dbReference>
<accession>A0A2D0WY58</accession>
<gene>
    <name evidence="1" type="ORF">CPS1_02</name>
</gene>
<evidence type="ECO:0000313" key="1">
    <source>
        <dbReference type="EMBL" id="ARW58292.1"/>
    </source>
</evidence>
<organism evidence="1 2">
    <name type="scientific">Clostridium phage CPS1</name>
    <dbReference type="NCBI Taxonomy" id="1983541"/>
    <lineage>
        <taxon>Viruses</taxon>
        <taxon>Duplodnaviria</taxon>
        <taxon>Heunggongvirae</taxon>
        <taxon>Uroviricota</taxon>
        <taxon>Caudoviricetes</taxon>
        <taxon>Guelinviridae</taxon>
        <taxon>Denniswatsonvirinae</taxon>
        <taxon>Gregsiragusavirus</taxon>
        <taxon>Gregsiragusavirus CPS1</taxon>
    </lineage>
</organism>
<reference evidence="1 2" key="1">
    <citation type="submission" date="2017-04" db="EMBL/GenBank/DDBJ databases">
        <title>Complete genome sequences of Clostridium perfringens bacteriophage CPS1.</title>
        <authorList>
            <person name="Ha E."/>
            <person name="Ryu S."/>
        </authorList>
    </citation>
    <scope>NUCLEOTIDE SEQUENCE [LARGE SCALE GENOMIC DNA]</scope>
</reference>
<dbReference type="EMBL" id="KY996523">
    <property type="protein sequence ID" value="ARW58292.1"/>
    <property type="molecule type" value="Genomic_DNA"/>
</dbReference>
<sequence length="58" mass="7162">MEKQFIMVFYDDNKLIERVGLYENLNNPKWLKWLSKKKYKIFAKVNNIEVFEIYNDSL</sequence>
<keyword evidence="2" id="KW-1185">Reference proteome</keyword>
<name>A0A2D0WY58_9CAUD</name>
<protein>
    <submittedName>
        <fullName evidence="1">Uncharacterized protein</fullName>
    </submittedName>
</protein>